<evidence type="ECO:0000256" key="8">
    <source>
        <dbReference type="ARBA" id="ARBA00023012"/>
    </source>
</evidence>
<dbReference type="OrthoDB" id="5242012at2"/>
<dbReference type="GO" id="GO:0016020">
    <property type="term" value="C:membrane"/>
    <property type="evidence" value="ECO:0007669"/>
    <property type="project" value="InterPro"/>
</dbReference>
<feature type="transmembrane region" description="Helical" evidence="9">
    <location>
        <begin position="30"/>
        <end position="52"/>
    </location>
</feature>
<comment type="catalytic activity">
    <reaction evidence="1">
        <text>ATP + protein L-histidine = ADP + protein N-phospho-L-histidine.</text>
        <dbReference type="EC" id="2.7.13.3"/>
    </reaction>
</comment>
<evidence type="ECO:0000256" key="1">
    <source>
        <dbReference type="ARBA" id="ARBA00000085"/>
    </source>
</evidence>
<sequence>MSALVVVSAPVVRTVRRTVLESLYLLTGPAVAVAGLVLAVGGLVAGVLGSLLRGGRPIGALFFAPARWIGDVERRRIGLVRPPAVPNRRPASGALPDRPGPARWLDAAHPAIVLPIALVTAPLTALWWFVALGTATAPIRNAYADGPLPPMTVRAGSTDSHVDLSLGLPSPDRRMLFGLCLGLVLLATLPLLTRVCVVVQAGLGRALLSDASARHGRIRGLEQERDTARAQTAAAVSAEATALRGLERDIHDGPQQRLVRLALELGRAQHHLGTRPETVREALADAVVQAQEALEELRALSRGIAPPILVDRGLREAVTALAARSTVPVEVDADGRVDPAVETTAYFVVAEALTNVAKHSGARHCTVVLRPGRITVTDDGVGGAAIDKGHGLRGLDDRVRAAGGRLRVESPAGGPTTITAELR</sequence>
<evidence type="ECO:0000256" key="5">
    <source>
        <dbReference type="ARBA" id="ARBA00022741"/>
    </source>
</evidence>
<dbReference type="RefSeq" id="WP_142705574.1">
    <property type="nucleotide sequence ID" value="NZ_VIRS01000010.1"/>
</dbReference>
<feature type="transmembrane region" description="Helical" evidence="9">
    <location>
        <begin position="111"/>
        <end position="130"/>
    </location>
</feature>
<evidence type="ECO:0000256" key="6">
    <source>
        <dbReference type="ARBA" id="ARBA00022777"/>
    </source>
</evidence>
<dbReference type="Gene3D" id="1.20.5.1930">
    <property type="match status" value="1"/>
</dbReference>
<keyword evidence="7" id="KW-0067">ATP-binding</keyword>
<dbReference type="GO" id="GO:0000155">
    <property type="term" value="F:phosphorelay sensor kinase activity"/>
    <property type="evidence" value="ECO:0007669"/>
    <property type="project" value="InterPro"/>
</dbReference>
<feature type="domain" description="Signal transduction histidine kinase subgroup 3 dimerisation and phosphoacceptor" evidence="11">
    <location>
        <begin position="246"/>
        <end position="307"/>
    </location>
</feature>
<dbReference type="InterPro" id="IPR036890">
    <property type="entry name" value="HATPase_C_sf"/>
</dbReference>
<dbReference type="Pfam" id="PF07730">
    <property type="entry name" value="HisKA_3"/>
    <property type="match status" value="1"/>
</dbReference>
<feature type="transmembrane region" description="Helical" evidence="9">
    <location>
        <begin position="175"/>
        <end position="199"/>
    </location>
</feature>
<dbReference type="PANTHER" id="PTHR24421">
    <property type="entry name" value="NITRATE/NITRITE SENSOR PROTEIN NARX-RELATED"/>
    <property type="match status" value="1"/>
</dbReference>
<evidence type="ECO:0000259" key="10">
    <source>
        <dbReference type="Pfam" id="PF02518"/>
    </source>
</evidence>
<keyword evidence="4" id="KW-0808">Transferase</keyword>
<evidence type="ECO:0000256" key="3">
    <source>
        <dbReference type="ARBA" id="ARBA00022553"/>
    </source>
</evidence>
<protein>
    <recommendedName>
        <fullName evidence="2">histidine kinase</fullName>
        <ecNumber evidence="2">2.7.13.3</ecNumber>
    </recommendedName>
</protein>
<organism evidence="13 14">
    <name type="scientific">Cryptosporangium phraense</name>
    <dbReference type="NCBI Taxonomy" id="2593070"/>
    <lineage>
        <taxon>Bacteria</taxon>
        <taxon>Bacillati</taxon>
        <taxon>Actinomycetota</taxon>
        <taxon>Actinomycetes</taxon>
        <taxon>Cryptosporangiales</taxon>
        <taxon>Cryptosporangiaceae</taxon>
        <taxon>Cryptosporangium</taxon>
    </lineage>
</organism>
<keyword evidence="3" id="KW-0597">Phosphoprotein</keyword>
<evidence type="ECO:0000259" key="11">
    <source>
        <dbReference type="Pfam" id="PF07730"/>
    </source>
</evidence>
<comment type="caution">
    <text evidence="13">The sequence shown here is derived from an EMBL/GenBank/DDBJ whole genome shotgun (WGS) entry which is preliminary data.</text>
</comment>
<feature type="domain" description="Putative sensor" evidence="12">
    <location>
        <begin position="24"/>
        <end position="208"/>
    </location>
</feature>
<dbReference type="FunCoup" id="A0A545AU08">
    <property type="interactions" value="6"/>
</dbReference>
<evidence type="ECO:0000313" key="13">
    <source>
        <dbReference type="EMBL" id="TQS44085.1"/>
    </source>
</evidence>
<dbReference type="InterPro" id="IPR025828">
    <property type="entry name" value="Put_sensor_dom"/>
</dbReference>
<name>A0A545AU08_9ACTN</name>
<dbReference type="SUPFAM" id="SSF55874">
    <property type="entry name" value="ATPase domain of HSP90 chaperone/DNA topoisomerase II/histidine kinase"/>
    <property type="match status" value="1"/>
</dbReference>
<dbReference type="Pfam" id="PF13796">
    <property type="entry name" value="Sensor"/>
    <property type="match status" value="1"/>
</dbReference>
<evidence type="ECO:0000256" key="9">
    <source>
        <dbReference type="SAM" id="Phobius"/>
    </source>
</evidence>
<dbReference type="AlphaFoldDB" id="A0A545AU08"/>
<dbReference type="EMBL" id="VIRS01000010">
    <property type="protein sequence ID" value="TQS44085.1"/>
    <property type="molecule type" value="Genomic_DNA"/>
</dbReference>
<keyword evidence="9" id="KW-0472">Membrane</keyword>
<keyword evidence="5" id="KW-0547">Nucleotide-binding</keyword>
<dbReference type="Pfam" id="PF02518">
    <property type="entry name" value="HATPase_c"/>
    <property type="match status" value="1"/>
</dbReference>
<keyword evidence="9" id="KW-0812">Transmembrane</keyword>
<keyword evidence="8" id="KW-0902">Two-component regulatory system</keyword>
<evidence type="ECO:0000256" key="7">
    <source>
        <dbReference type="ARBA" id="ARBA00022840"/>
    </source>
</evidence>
<feature type="domain" description="Histidine kinase/HSP90-like ATPase" evidence="10">
    <location>
        <begin position="342"/>
        <end position="422"/>
    </location>
</feature>
<keyword evidence="6 13" id="KW-0418">Kinase</keyword>
<evidence type="ECO:0000256" key="2">
    <source>
        <dbReference type="ARBA" id="ARBA00012438"/>
    </source>
</evidence>
<dbReference type="InParanoid" id="A0A545AU08"/>
<gene>
    <name evidence="13" type="ORF">FL583_16690</name>
</gene>
<evidence type="ECO:0000313" key="14">
    <source>
        <dbReference type="Proteomes" id="UP000317982"/>
    </source>
</evidence>
<dbReference type="GO" id="GO:0046983">
    <property type="term" value="F:protein dimerization activity"/>
    <property type="evidence" value="ECO:0007669"/>
    <property type="project" value="InterPro"/>
</dbReference>
<dbReference type="InterPro" id="IPR050482">
    <property type="entry name" value="Sensor_HK_TwoCompSys"/>
</dbReference>
<dbReference type="InterPro" id="IPR011712">
    <property type="entry name" value="Sig_transdc_His_kin_sub3_dim/P"/>
</dbReference>
<evidence type="ECO:0000256" key="4">
    <source>
        <dbReference type="ARBA" id="ARBA00022679"/>
    </source>
</evidence>
<dbReference type="CDD" id="cd16917">
    <property type="entry name" value="HATPase_UhpB-NarQ-NarX-like"/>
    <property type="match status" value="1"/>
</dbReference>
<dbReference type="Gene3D" id="3.30.565.10">
    <property type="entry name" value="Histidine kinase-like ATPase, C-terminal domain"/>
    <property type="match status" value="1"/>
</dbReference>
<accession>A0A545AU08</accession>
<reference evidence="13 14" key="1">
    <citation type="submission" date="2019-07" db="EMBL/GenBank/DDBJ databases">
        <title>Cryptosporangium phraense sp. nov., isolated from plant litter.</title>
        <authorList>
            <person name="Suriyachadkun C."/>
        </authorList>
    </citation>
    <scope>NUCLEOTIDE SEQUENCE [LARGE SCALE GENOMIC DNA]</scope>
    <source>
        <strain evidence="13 14">A-T 5661</strain>
    </source>
</reference>
<dbReference type="EC" id="2.7.13.3" evidence="2"/>
<dbReference type="InterPro" id="IPR003594">
    <property type="entry name" value="HATPase_dom"/>
</dbReference>
<proteinExistence type="predicted"/>
<dbReference type="GO" id="GO:0005524">
    <property type="term" value="F:ATP binding"/>
    <property type="evidence" value="ECO:0007669"/>
    <property type="project" value="UniProtKB-KW"/>
</dbReference>
<keyword evidence="9" id="KW-1133">Transmembrane helix</keyword>
<keyword evidence="14" id="KW-1185">Reference proteome</keyword>
<evidence type="ECO:0000259" key="12">
    <source>
        <dbReference type="Pfam" id="PF13796"/>
    </source>
</evidence>
<dbReference type="PANTHER" id="PTHR24421:SF10">
    <property type="entry name" value="NITRATE_NITRITE SENSOR PROTEIN NARQ"/>
    <property type="match status" value="1"/>
</dbReference>
<dbReference type="Proteomes" id="UP000317982">
    <property type="component" value="Unassembled WGS sequence"/>
</dbReference>